<dbReference type="EMBL" id="AP018694">
    <property type="protein sequence ID" value="BBE20676.1"/>
    <property type="molecule type" value="Genomic_DNA"/>
</dbReference>
<proteinExistence type="predicted"/>
<keyword evidence="2" id="KW-1185">Reference proteome</keyword>
<accession>A0A5K7SGP9</accession>
<dbReference type="Proteomes" id="UP001193389">
    <property type="component" value="Chromosome"/>
</dbReference>
<name>A0A5K7SGP9_9BACT</name>
<organism evidence="1 2">
    <name type="scientific">Aquipluma nitroreducens</name>
    <dbReference type="NCBI Taxonomy" id="2010828"/>
    <lineage>
        <taxon>Bacteria</taxon>
        <taxon>Pseudomonadati</taxon>
        <taxon>Bacteroidota</taxon>
        <taxon>Bacteroidia</taxon>
        <taxon>Marinilabiliales</taxon>
        <taxon>Prolixibacteraceae</taxon>
        <taxon>Aquipluma</taxon>
    </lineage>
</organism>
<dbReference type="AlphaFoldDB" id="A0A5K7SGP9"/>
<reference evidence="1" key="1">
    <citation type="journal article" date="2020" name="Int. J. Syst. Evol. Microbiol.">
        <title>Aquipluma nitroreducens gen. nov. sp. nov., a novel facultatively anaerobic bacterium isolated from a freshwater lake.</title>
        <authorList>
            <person name="Watanabe M."/>
            <person name="Kojima H."/>
            <person name="Fukui M."/>
        </authorList>
    </citation>
    <scope>NUCLEOTIDE SEQUENCE</scope>
    <source>
        <strain evidence="1">MeG22</strain>
    </source>
</reference>
<evidence type="ECO:0000313" key="2">
    <source>
        <dbReference type="Proteomes" id="UP001193389"/>
    </source>
</evidence>
<protein>
    <submittedName>
        <fullName evidence="1">Uncharacterized protein</fullName>
    </submittedName>
</protein>
<gene>
    <name evidence="1" type="ORF">AQPE_4870</name>
</gene>
<dbReference type="KEGG" id="anf:AQPE_4870"/>
<sequence>MTFYYENTDEVLFNKIKDLHQTIELREEAEQNKISKEEFYRSEPEGTWLVENPSRSNKLLYLLIAASNTKIHHVTLQRIQKHLDTA</sequence>
<evidence type="ECO:0000313" key="1">
    <source>
        <dbReference type="EMBL" id="BBE20676.1"/>
    </source>
</evidence>